<protein>
    <submittedName>
        <fullName evidence="7">Integrase</fullName>
    </submittedName>
</protein>
<dbReference type="InterPro" id="IPR053876">
    <property type="entry name" value="Phage_int_M"/>
</dbReference>
<dbReference type="Gene3D" id="3.30.160.390">
    <property type="entry name" value="Integrase, DNA-binding domain"/>
    <property type="match status" value="1"/>
</dbReference>
<dbReference type="AlphaFoldDB" id="A0A1G8N6U7"/>
<dbReference type="Gene3D" id="1.10.443.10">
    <property type="entry name" value="Intergrase catalytic core"/>
    <property type="match status" value="1"/>
</dbReference>
<dbReference type="PROSITE" id="PS51898">
    <property type="entry name" value="TYR_RECOMBINASE"/>
    <property type="match status" value="1"/>
</dbReference>
<dbReference type="InterPro" id="IPR013762">
    <property type="entry name" value="Integrase-like_cat_sf"/>
</dbReference>
<dbReference type="InterPro" id="IPR002104">
    <property type="entry name" value="Integrase_catalytic"/>
</dbReference>
<dbReference type="OrthoDB" id="9795573at2"/>
<organism evidence="7 8">
    <name type="scientific">Pseudomonas panipatensis</name>
    <dbReference type="NCBI Taxonomy" id="428992"/>
    <lineage>
        <taxon>Bacteria</taxon>
        <taxon>Pseudomonadati</taxon>
        <taxon>Pseudomonadota</taxon>
        <taxon>Gammaproteobacteria</taxon>
        <taxon>Pseudomonadales</taxon>
        <taxon>Pseudomonadaceae</taxon>
        <taxon>Pseudomonas</taxon>
    </lineage>
</organism>
<dbReference type="Pfam" id="PF00589">
    <property type="entry name" value="Phage_integrase"/>
    <property type="match status" value="1"/>
</dbReference>
<dbReference type="SUPFAM" id="SSF56349">
    <property type="entry name" value="DNA breaking-rejoining enzymes"/>
    <property type="match status" value="1"/>
</dbReference>
<accession>A0A1G8N6U7</accession>
<dbReference type="InterPro" id="IPR025166">
    <property type="entry name" value="Integrase_DNA_bind_dom"/>
</dbReference>
<keyword evidence="2" id="KW-0229">DNA integration</keyword>
<comment type="similarity">
    <text evidence="1">Belongs to the 'phage' integrase family.</text>
</comment>
<proteinExistence type="inferred from homology"/>
<name>A0A1G8N6U7_9PSED</name>
<feature type="region of interest" description="Disordered" evidence="5">
    <location>
        <begin position="330"/>
        <end position="361"/>
    </location>
</feature>
<evidence type="ECO:0000256" key="5">
    <source>
        <dbReference type="SAM" id="MobiDB-lite"/>
    </source>
</evidence>
<dbReference type="Proteomes" id="UP000199636">
    <property type="component" value="Unassembled WGS sequence"/>
</dbReference>
<reference evidence="8" key="1">
    <citation type="submission" date="2016-10" db="EMBL/GenBank/DDBJ databases">
        <authorList>
            <person name="Varghese N."/>
            <person name="Submissions S."/>
        </authorList>
    </citation>
    <scope>NUCLEOTIDE SEQUENCE [LARGE SCALE GENOMIC DNA]</scope>
    <source>
        <strain evidence="8">CCM 7469</strain>
    </source>
</reference>
<evidence type="ECO:0000313" key="8">
    <source>
        <dbReference type="Proteomes" id="UP000199636"/>
    </source>
</evidence>
<feature type="domain" description="Tyr recombinase" evidence="6">
    <location>
        <begin position="230"/>
        <end position="428"/>
    </location>
</feature>
<keyword evidence="3" id="KW-0238">DNA-binding</keyword>
<dbReference type="InterPro" id="IPR010998">
    <property type="entry name" value="Integrase_recombinase_N"/>
</dbReference>
<keyword evidence="8" id="KW-1185">Reference proteome</keyword>
<evidence type="ECO:0000256" key="2">
    <source>
        <dbReference type="ARBA" id="ARBA00022908"/>
    </source>
</evidence>
<dbReference type="Pfam" id="PF22022">
    <property type="entry name" value="Phage_int_M"/>
    <property type="match status" value="1"/>
</dbReference>
<evidence type="ECO:0000259" key="6">
    <source>
        <dbReference type="PROSITE" id="PS51898"/>
    </source>
</evidence>
<dbReference type="GO" id="GO:0003677">
    <property type="term" value="F:DNA binding"/>
    <property type="evidence" value="ECO:0007669"/>
    <property type="project" value="UniProtKB-KW"/>
</dbReference>
<keyword evidence="4" id="KW-0233">DNA recombination</keyword>
<evidence type="ECO:0000256" key="3">
    <source>
        <dbReference type="ARBA" id="ARBA00023125"/>
    </source>
</evidence>
<sequence>MGAKMAKEKIPEHTERATTFCRNVVAESKQYELLDGKVPGLELRVNTRGKEWSLRYRVKIGEKWGNKRLPLGDFPTITVAAARAEALKAKAKIAQGEDPMGERQAEADRRAEEIEAKSKAAASRKSVASYFEDWIVSDKPAGRKDGGKELRRIFEKDVLPLIGHIDIKDVTKAHIKSVTDAVLKRKANRLAQSLFSDMRQFFDAAILDELITENPSAQIKKKNVGKKAKPRDRVLSLKEVRQLDHKMRASSLNRVTQIIYMLQIALVCRINELCQAGWSEIDWSAREWTIPAGRTKSYRAITLSLPIYSINLLRELQTLTGHTRWLYPGQDESKPINRKAATNHARDRQLPEGQKPTNGRTVETRSLVVGNAVWKTHDLRRSGATIMQMLGVPTEVSEKCLNHVDDDDTKNAYHKYGYDREMKRAWHLLNEALSVVTGPDGDAFLKEYDEDRQLEPDEEQGLLVIVKKYYKKPDELSEPA</sequence>
<dbReference type="STRING" id="428992.SAMN05216272_1211"/>
<evidence type="ECO:0000256" key="1">
    <source>
        <dbReference type="ARBA" id="ARBA00008857"/>
    </source>
</evidence>
<evidence type="ECO:0000313" key="7">
    <source>
        <dbReference type="EMBL" id="SDI75922.1"/>
    </source>
</evidence>
<gene>
    <name evidence="7" type="ORF">SAMN05216272_1211</name>
</gene>
<dbReference type="InterPro" id="IPR050808">
    <property type="entry name" value="Phage_Integrase"/>
</dbReference>
<dbReference type="PANTHER" id="PTHR30629:SF2">
    <property type="entry name" value="PROPHAGE INTEGRASE INTS-RELATED"/>
    <property type="match status" value="1"/>
</dbReference>
<dbReference type="InterPro" id="IPR011010">
    <property type="entry name" value="DNA_brk_join_enz"/>
</dbReference>
<dbReference type="PANTHER" id="PTHR30629">
    <property type="entry name" value="PROPHAGE INTEGRASE"/>
    <property type="match status" value="1"/>
</dbReference>
<dbReference type="Pfam" id="PF13356">
    <property type="entry name" value="Arm-DNA-bind_3"/>
    <property type="match status" value="1"/>
</dbReference>
<dbReference type="GO" id="GO:0015074">
    <property type="term" value="P:DNA integration"/>
    <property type="evidence" value="ECO:0007669"/>
    <property type="project" value="UniProtKB-KW"/>
</dbReference>
<evidence type="ECO:0000256" key="4">
    <source>
        <dbReference type="ARBA" id="ARBA00023172"/>
    </source>
</evidence>
<dbReference type="CDD" id="cd00801">
    <property type="entry name" value="INT_P4_C"/>
    <property type="match status" value="1"/>
</dbReference>
<dbReference type="EMBL" id="FNDS01000021">
    <property type="protein sequence ID" value="SDI75922.1"/>
    <property type="molecule type" value="Genomic_DNA"/>
</dbReference>
<dbReference type="Gene3D" id="1.10.150.130">
    <property type="match status" value="1"/>
</dbReference>
<dbReference type="GO" id="GO:0006310">
    <property type="term" value="P:DNA recombination"/>
    <property type="evidence" value="ECO:0007669"/>
    <property type="project" value="UniProtKB-KW"/>
</dbReference>
<dbReference type="InterPro" id="IPR038488">
    <property type="entry name" value="Integrase_DNA-bd_sf"/>
</dbReference>